<organism evidence="2 3">
    <name type="scientific">Entamoeba nuttalli (strain P19)</name>
    <name type="common">Amoeba</name>
    <dbReference type="NCBI Taxonomy" id="1076696"/>
    <lineage>
        <taxon>Eukaryota</taxon>
        <taxon>Amoebozoa</taxon>
        <taxon>Evosea</taxon>
        <taxon>Archamoebae</taxon>
        <taxon>Mastigamoebida</taxon>
        <taxon>Entamoebidae</taxon>
        <taxon>Entamoeba</taxon>
    </lineage>
</organism>
<keyword evidence="2" id="KW-0418">Kinase</keyword>
<dbReference type="OrthoDB" id="419537at2759"/>
<dbReference type="GO" id="GO:0016301">
    <property type="term" value="F:kinase activity"/>
    <property type="evidence" value="ECO:0007669"/>
    <property type="project" value="UniProtKB-KW"/>
</dbReference>
<evidence type="ECO:0000259" key="1">
    <source>
        <dbReference type="Pfam" id="PF00349"/>
    </source>
</evidence>
<dbReference type="VEuPathDB" id="AmoebaDB:ENU1_189500"/>
<gene>
    <name evidence="2" type="ORF">ENU1_189500</name>
</gene>
<dbReference type="SUPFAM" id="SSF53067">
    <property type="entry name" value="Actin-like ATPase domain"/>
    <property type="match status" value="1"/>
</dbReference>
<proteinExistence type="predicted"/>
<dbReference type="GeneID" id="20076160"/>
<dbReference type="GO" id="GO:0016773">
    <property type="term" value="F:phosphotransferase activity, alcohol group as acceptor"/>
    <property type="evidence" value="ECO:0007669"/>
    <property type="project" value="InterPro"/>
</dbReference>
<dbReference type="InterPro" id="IPR043129">
    <property type="entry name" value="ATPase_NBD"/>
</dbReference>
<name>K2H5H0_ENTNP</name>
<dbReference type="Pfam" id="PF00349">
    <property type="entry name" value="Hexokinase_1"/>
    <property type="match status" value="1"/>
</dbReference>
<dbReference type="Gene3D" id="1.10.287.1250">
    <property type="match status" value="1"/>
</dbReference>
<dbReference type="InterPro" id="IPR022672">
    <property type="entry name" value="Hexokinase_N"/>
</dbReference>
<dbReference type="RefSeq" id="XP_008859981.1">
    <property type="nucleotide sequence ID" value="XM_008861759.1"/>
</dbReference>
<reference evidence="2 3" key="1">
    <citation type="submission" date="2011-11" db="EMBL/GenBank/DDBJ databases">
        <authorList>
            <person name="Hannick L."/>
            <person name="Karamycheva S."/>
            <person name="Lorenzi H."/>
            <person name="Caler E."/>
        </authorList>
    </citation>
    <scope>NUCLEOTIDE SEQUENCE [LARGE SCALE GENOMIC DNA]</scope>
    <source>
        <strain evidence="2 3">P19</strain>
    </source>
</reference>
<dbReference type="AlphaFoldDB" id="K2H5H0"/>
<evidence type="ECO:0000313" key="2">
    <source>
        <dbReference type="EMBL" id="EKE37694.1"/>
    </source>
</evidence>
<feature type="non-terminal residue" evidence="2">
    <location>
        <position position="52"/>
    </location>
</feature>
<dbReference type="EMBL" id="JH929499">
    <property type="protein sequence ID" value="EKE37694.1"/>
    <property type="molecule type" value="Genomic_DNA"/>
</dbReference>
<dbReference type="Proteomes" id="UP000006769">
    <property type="component" value="Unassembled WGS sequence"/>
</dbReference>
<accession>K2H5H0</accession>
<sequence>MQEIIDQFAIDKEKMEIIVSKLLEEMENGLQNKPSTLQMLPTYAPIPTGKEV</sequence>
<feature type="domain" description="Hexokinase N-terminal" evidence="1">
    <location>
        <begin position="2"/>
        <end position="51"/>
    </location>
</feature>
<dbReference type="GO" id="GO:0005975">
    <property type="term" value="P:carbohydrate metabolic process"/>
    <property type="evidence" value="ECO:0007669"/>
    <property type="project" value="InterPro"/>
</dbReference>
<keyword evidence="2" id="KW-0808">Transferase</keyword>
<dbReference type="GO" id="GO:0005524">
    <property type="term" value="F:ATP binding"/>
    <property type="evidence" value="ECO:0007669"/>
    <property type="project" value="InterPro"/>
</dbReference>
<evidence type="ECO:0000313" key="3">
    <source>
        <dbReference type="Proteomes" id="UP000006769"/>
    </source>
</evidence>
<protein>
    <submittedName>
        <fullName evidence="2">Hexokinase 1, putative</fullName>
    </submittedName>
</protein>